<evidence type="ECO:0000313" key="3">
    <source>
        <dbReference type="EMBL" id="NLJ19328.1"/>
    </source>
</evidence>
<keyword evidence="2" id="KW-1277">Toxin-antitoxin system</keyword>
<dbReference type="Proteomes" id="UP000541058">
    <property type="component" value="Unassembled WGS sequence"/>
</dbReference>
<dbReference type="AlphaFoldDB" id="A0A7X8C5M1"/>
<gene>
    <name evidence="3" type="ORF">GX355_10780</name>
</gene>
<evidence type="ECO:0000313" key="4">
    <source>
        <dbReference type="Proteomes" id="UP000541058"/>
    </source>
</evidence>
<comment type="similarity">
    <text evidence="1">Belongs to the PemK/MazF family.</text>
</comment>
<dbReference type="InterPro" id="IPR003477">
    <property type="entry name" value="PemK-like"/>
</dbReference>
<comment type="caution">
    <text evidence="3">The sequence shown here is derived from an EMBL/GenBank/DDBJ whole genome shotgun (WGS) entry which is preliminary data.</text>
</comment>
<dbReference type="Gene3D" id="2.30.30.110">
    <property type="match status" value="1"/>
</dbReference>
<proteinExistence type="inferred from homology"/>
<dbReference type="EMBL" id="JAAYSM010000388">
    <property type="protein sequence ID" value="NLJ19328.1"/>
    <property type="molecule type" value="Genomic_DNA"/>
</dbReference>
<dbReference type="SUPFAM" id="SSF50118">
    <property type="entry name" value="Cell growth inhibitor/plasmid maintenance toxic component"/>
    <property type="match status" value="1"/>
</dbReference>
<reference evidence="3 4" key="1">
    <citation type="journal article" date="2020" name="Biotechnol. Biofuels">
        <title>New insights from the biogas microbiome by comprehensive genome-resolved metagenomics of nearly 1600 species originating from multiple anaerobic digesters.</title>
        <authorList>
            <person name="Campanaro S."/>
            <person name="Treu L."/>
            <person name="Rodriguez-R L.M."/>
            <person name="Kovalovszki A."/>
            <person name="Ziels R.M."/>
            <person name="Maus I."/>
            <person name="Zhu X."/>
            <person name="Kougias P.G."/>
            <person name="Basile A."/>
            <person name="Luo G."/>
            <person name="Schluter A."/>
            <person name="Konstantinidis K.T."/>
            <person name="Angelidaki I."/>
        </authorList>
    </citation>
    <scope>NUCLEOTIDE SEQUENCE [LARGE SCALE GENOMIC DNA]</scope>
    <source>
        <strain evidence="3">AS23ysBPME_34</strain>
    </source>
</reference>
<accession>A0A7X8C5M1</accession>
<dbReference type="Pfam" id="PF02452">
    <property type="entry name" value="PemK_toxin"/>
    <property type="match status" value="1"/>
</dbReference>
<sequence>MIVEIGEIWLADFAYADEPNVFKERPVVIANVEDNRCLCIGLKVTSRQSRNEYDVELKNWANAGLKKPSYVQIRYYQEFRFSDLKTKIGKLDLSDEMNIWHQLYKLPQIEDIFNL</sequence>
<organism evidence="3 4">
    <name type="scientific">Globicatella sulfidifaciens</name>
    <dbReference type="NCBI Taxonomy" id="136093"/>
    <lineage>
        <taxon>Bacteria</taxon>
        <taxon>Bacillati</taxon>
        <taxon>Bacillota</taxon>
        <taxon>Bacilli</taxon>
        <taxon>Lactobacillales</taxon>
        <taxon>Aerococcaceae</taxon>
        <taxon>Globicatella</taxon>
    </lineage>
</organism>
<name>A0A7X8C5M1_9LACT</name>
<dbReference type="InterPro" id="IPR011067">
    <property type="entry name" value="Plasmid_toxin/cell-grow_inhib"/>
</dbReference>
<evidence type="ECO:0000256" key="2">
    <source>
        <dbReference type="ARBA" id="ARBA00022649"/>
    </source>
</evidence>
<protein>
    <submittedName>
        <fullName evidence="3">Type II toxin-antitoxin system PemK/MazF family toxin</fullName>
    </submittedName>
</protein>
<evidence type="ECO:0000256" key="1">
    <source>
        <dbReference type="ARBA" id="ARBA00007521"/>
    </source>
</evidence>
<dbReference type="GO" id="GO:0003677">
    <property type="term" value="F:DNA binding"/>
    <property type="evidence" value="ECO:0007669"/>
    <property type="project" value="InterPro"/>
</dbReference>
<dbReference type="RefSeq" id="WP_276649807.1">
    <property type="nucleotide sequence ID" value="NZ_JAAYSM010000388.1"/>
</dbReference>